<name>A0A978U8B0_ZIZJJ</name>
<sequence length="185" mass="20242">MAGNVFGNPVTDELVQELYPGQKVTRKLKAQVAFQYINAGGKDVDAKNFVYGLKEQYGNGISAKCMIYNATGDTLTYSGKRLAWPIYESPYLPRFKMGSGVLFSMSTLLGLPVRNPPSSTAATTITMSSVTGCSLGAFLILVIIMLILKFVKVTIMKLIIGTILKVCWKVNLLGMRILGMDVIRM</sequence>
<dbReference type="PANTHER" id="PTHR36482">
    <property type="entry name" value="OSJNBA0024J22.15 PROTEIN"/>
    <property type="match status" value="1"/>
</dbReference>
<feature type="transmembrane region" description="Helical" evidence="1">
    <location>
        <begin position="125"/>
        <end position="148"/>
    </location>
</feature>
<comment type="caution">
    <text evidence="2">The sequence shown here is derived from an EMBL/GenBank/DDBJ whole genome shotgun (WGS) entry which is preliminary data.</text>
</comment>
<gene>
    <name evidence="2" type="ORF">FEM48_ZijujUnG0098800</name>
</gene>
<evidence type="ECO:0000256" key="1">
    <source>
        <dbReference type="SAM" id="Phobius"/>
    </source>
</evidence>
<dbReference type="Pfam" id="PF21230">
    <property type="entry name" value="Nakanori"/>
    <property type="match status" value="1"/>
</dbReference>
<dbReference type="AlphaFoldDB" id="A0A978U8B0"/>
<proteinExistence type="predicted"/>
<dbReference type="Proteomes" id="UP000813462">
    <property type="component" value="Unassembled WGS sequence"/>
</dbReference>
<accession>A0A978U8B0</accession>
<dbReference type="EMBL" id="JAEACU010000381">
    <property type="protein sequence ID" value="KAH7510687.1"/>
    <property type="molecule type" value="Genomic_DNA"/>
</dbReference>
<keyword evidence="1" id="KW-0472">Membrane</keyword>
<dbReference type="InterPro" id="IPR049065">
    <property type="entry name" value="Nakanori"/>
</dbReference>
<keyword evidence="1" id="KW-0812">Transmembrane</keyword>
<protein>
    <submittedName>
        <fullName evidence="2">Uncharacterized protein</fullName>
    </submittedName>
</protein>
<dbReference type="PANTHER" id="PTHR36482:SF5">
    <property type="entry name" value="23 KDA JASMONATE-INDUCED PROTEIN-LIKE"/>
    <property type="match status" value="1"/>
</dbReference>
<evidence type="ECO:0000313" key="2">
    <source>
        <dbReference type="EMBL" id="KAH7510687.1"/>
    </source>
</evidence>
<dbReference type="InterPro" id="IPR053085">
    <property type="entry name" value="Jasmonate-induced_protein"/>
</dbReference>
<organism evidence="2 3">
    <name type="scientific">Ziziphus jujuba var. spinosa</name>
    <dbReference type="NCBI Taxonomy" id="714518"/>
    <lineage>
        <taxon>Eukaryota</taxon>
        <taxon>Viridiplantae</taxon>
        <taxon>Streptophyta</taxon>
        <taxon>Embryophyta</taxon>
        <taxon>Tracheophyta</taxon>
        <taxon>Spermatophyta</taxon>
        <taxon>Magnoliopsida</taxon>
        <taxon>eudicotyledons</taxon>
        <taxon>Gunneridae</taxon>
        <taxon>Pentapetalae</taxon>
        <taxon>rosids</taxon>
        <taxon>fabids</taxon>
        <taxon>Rosales</taxon>
        <taxon>Rhamnaceae</taxon>
        <taxon>Paliureae</taxon>
        <taxon>Ziziphus</taxon>
    </lineage>
</organism>
<keyword evidence="1" id="KW-1133">Transmembrane helix</keyword>
<evidence type="ECO:0000313" key="3">
    <source>
        <dbReference type="Proteomes" id="UP000813462"/>
    </source>
</evidence>
<reference evidence="2" key="1">
    <citation type="journal article" date="2021" name="Front. Plant Sci.">
        <title>Chromosome-Scale Genome Assembly for Chinese Sour Jujube and Insights Into Its Genome Evolution and Domestication Signature.</title>
        <authorList>
            <person name="Shen L.-Y."/>
            <person name="Luo H."/>
            <person name="Wang X.-L."/>
            <person name="Wang X.-M."/>
            <person name="Qiu X.-J."/>
            <person name="Liu H."/>
            <person name="Zhou S.-S."/>
            <person name="Jia K.-H."/>
            <person name="Nie S."/>
            <person name="Bao Y.-T."/>
            <person name="Zhang R.-G."/>
            <person name="Yun Q.-Z."/>
            <person name="Chai Y.-H."/>
            <person name="Lu J.-Y."/>
            <person name="Li Y."/>
            <person name="Zhao S.-W."/>
            <person name="Mao J.-F."/>
            <person name="Jia S.-G."/>
            <person name="Mao Y.-M."/>
        </authorList>
    </citation>
    <scope>NUCLEOTIDE SEQUENCE</scope>
    <source>
        <strain evidence="2">AT0</strain>
        <tissue evidence="2">Leaf</tissue>
    </source>
</reference>